<gene>
    <name evidence="2" type="ORF">HV832_00845</name>
</gene>
<comment type="caution">
    <text evidence="2">The sequence shown here is derived from an EMBL/GenBank/DDBJ whole genome shotgun (WGS) entry which is preliminary data.</text>
</comment>
<evidence type="ECO:0000313" key="3">
    <source>
        <dbReference type="Proteomes" id="UP000588051"/>
    </source>
</evidence>
<proteinExistence type="predicted"/>
<protein>
    <recommendedName>
        <fullName evidence="4">Tfp pilus assembly protein FimV</fullName>
    </recommendedName>
</protein>
<dbReference type="NCBIfam" id="NF043076">
    <property type="entry name" value="PHA_gran_PhaM"/>
    <property type="match status" value="1"/>
</dbReference>
<organism evidence="2 3">
    <name type="scientific">Undibacterium oligocarboniphilum</name>
    <dbReference type="NCBI Taxonomy" id="666702"/>
    <lineage>
        <taxon>Bacteria</taxon>
        <taxon>Pseudomonadati</taxon>
        <taxon>Pseudomonadota</taxon>
        <taxon>Betaproteobacteria</taxon>
        <taxon>Burkholderiales</taxon>
        <taxon>Oxalobacteraceae</taxon>
        <taxon>Undibacterium</taxon>
    </lineage>
</organism>
<keyword evidence="3" id="KW-1185">Reference proteome</keyword>
<dbReference type="AlphaFoldDB" id="A0A850QC61"/>
<evidence type="ECO:0000256" key="1">
    <source>
        <dbReference type="SAM" id="MobiDB-lite"/>
    </source>
</evidence>
<feature type="compositionally biased region" description="Low complexity" evidence="1">
    <location>
        <begin position="216"/>
        <end position="261"/>
    </location>
</feature>
<feature type="compositionally biased region" description="Low complexity" evidence="1">
    <location>
        <begin position="123"/>
        <end position="132"/>
    </location>
</feature>
<sequence>MSNPFGTEIPGMNSIGDPLAFIKKLWGSMNVPGMVAPPMTVDELDKKIQDLKTVESWLSVNMNMLRGTIQALEVQRATIAALQSIGESFSQHVQQAGKAPDSTAEPSPSQHADWPMPSTGKTASAAAPGDAATPEVSPAEPEAIKAVPESASAASTASAEKPEAATGGAFANPAAWWNLLQDQFKQAVSKAMENEPVFMAGSKPESAGTDQPAAQTTARKPAGAARTAARPAEPASAGAARKTAAKAPAKTNAKTATKTAAGDGKPVPKKTSR</sequence>
<name>A0A850QC61_9BURK</name>
<feature type="compositionally biased region" description="Low complexity" evidence="1">
    <location>
        <begin position="146"/>
        <end position="165"/>
    </location>
</feature>
<feature type="region of interest" description="Disordered" evidence="1">
    <location>
        <begin position="91"/>
        <end position="165"/>
    </location>
</feature>
<dbReference type="EMBL" id="JABXYJ010000001">
    <property type="protein sequence ID" value="NVO76377.1"/>
    <property type="molecule type" value="Genomic_DNA"/>
</dbReference>
<accession>A0A850QC61</accession>
<dbReference type="InterPro" id="IPR050026">
    <property type="entry name" value="PHA_gran_PhaM_N"/>
</dbReference>
<dbReference type="Proteomes" id="UP000588051">
    <property type="component" value="Unassembled WGS sequence"/>
</dbReference>
<evidence type="ECO:0008006" key="4">
    <source>
        <dbReference type="Google" id="ProtNLM"/>
    </source>
</evidence>
<dbReference type="RefSeq" id="WP_176801659.1">
    <property type="nucleotide sequence ID" value="NZ_JABXYJ010000001.1"/>
</dbReference>
<feature type="region of interest" description="Disordered" evidence="1">
    <location>
        <begin position="200"/>
        <end position="273"/>
    </location>
</feature>
<evidence type="ECO:0000313" key="2">
    <source>
        <dbReference type="EMBL" id="NVO76377.1"/>
    </source>
</evidence>
<reference evidence="2 3" key="1">
    <citation type="submission" date="2020-06" db="EMBL/GenBank/DDBJ databases">
        <authorList>
            <person name="Qiu C."/>
            <person name="Liu Z."/>
        </authorList>
    </citation>
    <scope>NUCLEOTIDE SEQUENCE [LARGE SCALE GENOMIC DNA]</scope>
    <source>
        <strain evidence="2 3">EM 1</strain>
    </source>
</reference>